<dbReference type="SUPFAM" id="SSF50978">
    <property type="entry name" value="WD40 repeat-like"/>
    <property type="match status" value="2"/>
</dbReference>
<evidence type="ECO:0000313" key="8">
    <source>
        <dbReference type="RefSeq" id="XP_030976321.1"/>
    </source>
</evidence>
<dbReference type="SUPFAM" id="SSF81383">
    <property type="entry name" value="F-box domain"/>
    <property type="match status" value="1"/>
</dbReference>
<dbReference type="PROSITE" id="PS50181">
    <property type="entry name" value="FBOX"/>
    <property type="match status" value="1"/>
</dbReference>
<feature type="region of interest" description="Disordered" evidence="5">
    <location>
        <begin position="201"/>
        <end position="253"/>
    </location>
</feature>
<organism evidence="7 8">
    <name type="scientific">Pyricularia grisea</name>
    <name type="common">Crabgrass-specific blast fungus</name>
    <name type="synonym">Magnaporthe grisea</name>
    <dbReference type="NCBI Taxonomy" id="148305"/>
    <lineage>
        <taxon>Eukaryota</taxon>
        <taxon>Fungi</taxon>
        <taxon>Dikarya</taxon>
        <taxon>Ascomycota</taxon>
        <taxon>Pezizomycotina</taxon>
        <taxon>Sordariomycetes</taxon>
        <taxon>Sordariomycetidae</taxon>
        <taxon>Magnaporthales</taxon>
        <taxon>Pyriculariaceae</taxon>
        <taxon>Pyricularia</taxon>
    </lineage>
</organism>
<feature type="compositionally biased region" description="Polar residues" evidence="5">
    <location>
        <begin position="232"/>
        <end position="246"/>
    </location>
</feature>
<feature type="compositionally biased region" description="Low complexity" evidence="5">
    <location>
        <begin position="158"/>
        <end position="167"/>
    </location>
</feature>
<dbReference type="AlphaFoldDB" id="A0A6P8AN52"/>
<dbReference type="InterPro" id="IPR015943">
    <property type="entry name" value="WD40/YVTN_repeat-like_dom_sf"/>
</dbReference>
<evidence type="ECO:0000256" key="3">
    <source>
        <dbReference type="ARBA" id="ARBA00022737"/>
    </source>
</evidence>
<dbReference type="KEGG" id="pgri:PgNI_11843"/>
<keyword evidence="7" id="KW-1185">Reference proteome</keyword>
<dbReference type="Gene3D" id="1.20.1280.50">
    <property type="match status" value="1"/>
</dbReference>
<feature type="repeat" description="WD" evidence="4">
    <location>
        <begin position="679"/>
        <end position="718"/>
    </location>
</feature>
<feature type="region of interest" description="Disordered" evidence="5">
    <location>
        <begin position="158"/>
        <end position="178"/>
    </location>
</feature>
<accession>A0A6P8AN52</accession>
<gene>
    <name evidence="8" type="ORF">PgNI_11843</name>
</gene>
<dbReference type="InterPro" id="IPR036322">
    <property type="entry name" value="WD40_repeat_dom_sf"/>
</dbReference>
<proteinExistence type="inferred from homology"/>
<feature type="repeat" description="WD" evidence="4">
    <location>
        <begin position="516"/>
        <end position="555"/>
    </location>
</feature>
<sequence>MAVHAYTIPDWAPTQTTISDTTSSGRQVMLPTNPDDFHPLSRHDEADSESDPEPQVSSSRPPPPTASSPTRRPSRLRNMSNSLGWRPRPKSAVFGTTTADDLAAPLADMVLDNARRASNGEWHAGNHSNNESAAIDIEEDGKGKGKVRGIIRRASVSLKRVVSRRSSIATSTGEEHEHAVRRFLRSAHGHLRSPSLDIHNREEQQPQQQQQQQSQPRQKRGPPVSFRAPRYTSDQESARPSTSHSSTWRRLRQATSFRRSSGNLFENMDNSRNSAFFTSPVPGNGGAPPIIPRNTGGAARAAAADAAMNADVLRSMTPAEWAVNLAKGSNGLGSSNPNHLHYSLTHSNDGESGIGIAVTATESESDRDKTDSRLDLAQHASGTYTMDRQRLSGGLTRAGSAIGSVQMADGIPRVDFIAHLPLELALEVLSYLDYTDLATAERVSSPWRHVTGHSYIWRKSFLRSMTSTFATGGQVKPGAGLGVPPVRPENNWKDIYRARVELDRRWKTGNASPVYLNGHTDSIYCLQFDESKIITGSRDKTIRVWDMHTLSCRYVIGPPDIVREQNVLCDANGQPTHFATTEASPRANPSFPATLTFPNHHNASILCLQYDDRILVTGSSDSTCIVHSITSGYRPIRRLQHHSAAVLDLVFDDRYIVTCSKDVSICVWDRETGELLRQLRGHAGPVNAVQMRGDTIVSCSGDFKVKLWNISTGTCIREFAGHTKGLACSQFSEDGRYVASAGNDRTIRVWDANTGECVREVAAHTNLVRSLHIDSVSGRLVSGSYDTDIMVFDMETGRQLLHFPRWHASWVLSAKSDYRRIISTGQDPKILVMDFGKGVPGIEALESCDQPDSGRVGYI</sequence>
<dbReference type="SMART" id="SM00320">
    <property type="entry name" value="WD40"/>
    <property type="match status" value="6"/>
</dbReference>
<feature type="repeat" description="WD" evidence="4">
    <location>
        <begin position="761"/>
        <end position="802"/>
    </location>
</feature>
<evidence type="ECO:0000259" key="6">
    <source>
        <dbReference type="PROSITE" id="PS50181"/>
    </source>
</evidence>
<evidence type="ECO:0000256" key="1">
    <source>
        <dbReference type="ARBA" id="ARBA00007968"/>
    </source>
</evidence>
<feature type="region of interest" description="Disordered" evidence="5">
    <location>
        <begin position="1"/>
        <end position="92"/>
    </location>
</feature>
<dbReference type="CDD" id="cd00200">
    <property type="entry name" value="WD40"/>
    <property type="match status" value="1"/>
</dbReference>
<dbReference type="Pfam" id="PF12937">
    <property type="entry name" value="F-box-like"/>
    <property type="match status" value="1"/>
</dbReference>
<comment type="similarity">
    <text evidence="1">Belongs to the WD repeat MET30/SCONB/SCON-2 family.</text>
</comment>
<dbReference type="PROSITE" id="PS00678">
    <property type="entry name" value="WD_REPEATS_1"/>
    <property type="match status" value="3"/>
</dbReference>
<evidence type="ECO:0000256" key="4">
    <source>
        <dbReference type="PROSITE-ProRule" id="PRU00221"/>
    </source>
</evidence>
<dbReference type="PANTHER" id="PTHR14604">
    <property type="entry name" value="WD40 REPEAT PF20"/>
    <property type="match status" value="1"/>
</dbReference>
<dbReference type="Proteomes" id="UP000515153">
    <property type="component" value="Chromosome V"/>
</dbReference>
<feature type="compositionally biased region" description="Basic and acidic residues" evidence="5">
    <location>
        <begin position="35"/>
        <end position="45"/>
    </location>
</feature>
<dbReference type="PROSITE" id="PS50294">
    <property type="entry name" value="WD_REPEATS_REGION"/>
    <property type="match status" value="3"/>
</dbReference>
<dbReference type="InterPro" id="IPR001810">
    <property type="entry name" value="F-box_dom"/>
</dbReference>
<feature type="compositionally biased region" description="Low complexity" evidence="5">
    <location>
        <begin position="205"/>
        <end position="216"/>
    </location>
</feature>
<name>A0A6P8AN52_PYRGI</name>
<reference evidence="8" key="3">
    <citation type="submission" date="2025-08" db="UniProtKB">
        <authorList>
            <consortium name="RefSeq"/>
        </authorList>
    </citation>
    <scope>IDENTIFICATION</scope>
    <source>
        <strain evidence="8">NI907</strain>
    </source>
</reference>
<dbReference type="Gene3D" id="2.130.10.10">
    <property type="entry name" value="YVTN repeat-like/Quinoprotein amine dehydrogenase"/>
    <property type="match status" value="2"/>
</dbReference>
<evidence type="ECO:0000256" key="5">
    <source>
        <dbReference type="SAM" id="MobiDB-lite"/>
    </source>
</evidence>
<feature type="region of interest" description="Disordered" evidence="5">
    <location>
        <begin position="120"/>
        <end position="146"/>
    </location>
</feature>
<dbReference type="RefSeq" id="XP_030976321.1">
    <property type="nucleotide sequence ID" value="XM_031131804.1"/>
</dbReference>
<evidence type="ECO:0000313" key="7">
    <source>
        <dbReference type="Proteomes" id="UP000515153"/>
    </source>
</evidence>
<dbReference type="InterPro" id="IPR036047">
    <property type="entry name" value="F-box-like_dom_sf"/>
</dbReference>
<reference evidence="8" key="2">
    <citation type="submission" date="2019-10" db="EMBL/GenBank/DDBJ databases">
        <authorList>
            <consortium name="NCBI Genome Project"/>
        </authorList>
    </citation>
    <scope>NUCLEOTIDE SEQUENCE</scope>
    <source>
        <strain evidence="8">NI907</strain>
    </source>
</reference>
<keyword evidence="3" id="KW-0677">Repeat</keyword>
<dbReference type="InterPro" id="IPR001680">
    <property type="entry name" value="WD40_rpt"/>
</dbReference>
<dbReference type="SMART" id="SM00256">
    <property type="entry name" value="FBOX"/>
    <property type="match status" value="1"/>
</dbReference>
<dbReference type="InterPro" id="IPR019775">
    <property type="entry name" value="WD40_repeat_CS"/>
</dbReference>
<dbReference type="InterPro" id="IPR050995">
    <property type="entry name" value="WD-F-box_domain-protein"/>
</dbReference>
<evidence type="ECO:0000256" key="2">
    <source>
        <dbReference type="ARBA" id="ARBA00022574"/>
    </source>
</evidence>
<reference evidence="7 8" key="1">
    <citation type="journal article" date="2019" name="Mol. Biol. Evol.">
        <title>Blast fungal genomes show frequent chromosomal changes, gene gains and losses, and effector gene turnover.</title>
        <authorList>
            <person name="Gomez Luciano L.B."/>
            <person name="Jason Tsai I."/>
            <person name="Chuma I."/>
            <person name="Tosa Y."/>
            <person name="Chen Y.H."/>
            <person name="Li J.Y."/>
            <person name="Li M.Y."/>
            <person name="Jade Lu M.Y."/>
            <person name="Nakayashiki H."/>
            <person name="Li W.H."/>
        </authorList>
    </citation>
    <scope>NUCLEOTIDE SEQUENCE [LARGE SCALE GENOMIC DNA]</scope>
    <source>
        <strain evidence="7 8">NI907</strain>
    </source>
</reference>
<dbReference type="PROSITE" id="PS50082">
    <property type="entry name" value="WD_REPEATS_2"/>
    <property type="match status" value="5"/>
</dbReference>
<protein>
    <recommendedName>
        <fullName evidence="6">F-box domain-containing protein</fullName>
    </recommendedName>
</protein>
<dbReference type="InterPro" id="IPR020472">
    <property type="entry name" value="WD40_PAC1"/>
</dbReference>
<dbReference type="PRINTS" id="PR00320">
    <property type="entry name" value="GPROTEINBRPT"/>
</dbReference>
<feature type="repeat" description="WD" evidence="4">
    <location>
        <begin position="639"/>
        <end position="678"/>
    </location>
</feature>
<dbReference type="GeneID" id="41966709"/>
<dbReference type="PANTHER" id="PTHR14604:SF4">
    <property type="entry name" value="F-BOX DOMAIN-CONTAINING PROTEIN"/>
    <property type="match status" value="1"/>
</dbReference>
<keyword evidence="2 4" id="KW-0853">WD repeat</keyword>
<feature type="repeat" description="WD" evidence="4">
    <location>
        <begin position="719"/>
        <end position="760"/>
    </location>
</feature>
<dbReference type="Pfam" id="PF00400">
    <property type="entry name" value="WD40"/>
    <property type="match status" value="6"/>
</dbReference>
<feature type="domain" description="F-box" evidence="6">
    <location>
        <begin position="414"/>
        <end position="460"/>
    </location>
</feature>
<feature type="compositionally biased region" description="Polar residues" evidence="5">
    <location>
        <begin position="13"/>
        <end position="26"/>
    </location>
</feature>